<evidence type="ECO:0000313" key="3">
    <source>
        <dbReference type="EMBL" id="POZ18948.1"/>
    </source>
</evidence>
<reference evidence="3 4" key="1">
    <citation type="submission" date="2018-02" db="EMBL/GenBank/DDBJ databases">
        <title>Lelliotia aquatilis sp. nov., isolated from drinking water.</title>
        <authorList>
            <person name="Kaempfer P."/>
            <person name="Glaeser S."/>
            <person name="Exner M."/>
            <person name="Doijad S."/>
            <person name="Chakraborty T."/>
        </authorList>
    </citation>
    <scope>NUCLEOTIDE SEQUENCE [LARGE SCALE GENOMIC DNA]</scope>
    <source>
        <strain evidence="3 4">6331-17</strain>
    </source>
</reference>
<comment type="caution">
    <text evidence="3">The sequence shown here is derived from an EMBL/GenBank/DDBJ whole genome shotgun (WGS) entry which is preliminary data.</text>
</comment>
<organism evidence="3 4">
    <name type="scientific">Lelliottia aquatilis</name>
    <dbReference type="NCBI Taxonomy" id="2080838"/>
    <lineage>
        <taxon>Bacteria</taxon>
        <taxon>Pseudomonadati</taxon>
        <taxon>Pseudomonadota</taxon>
        <taxon>Gammaproteobacteria</taxon>
        <taxon>Enterobacterales</taxon>
        <taxon>Enterobacteriaceae</taxon>
        <taxon>Lelliottia</taxon>
    </lineage>
</organism>
<feature type="coiled-coil region" evidence="1">
    <location>
        <begin position="115"/>
        <end position="240"/>
    </location>
</feature>
<keyword evidence="1" id="KW-0175">Coiled coil</keyword>
<dbReference type="Gene3D" id="1.10.287.460">
    <property type="entry name" value="Peptidyl-prolyl cis-trans isomerase, FKBP-type, N-terminal domain"/>
    <property type="match status" value="1"/>
</dbReference>
<keyword evidence="4" id="KW-1185">Reference proteome</keyword>
<name>A0ABX4ZWD2_9ENTR</name>
<gene>
    <name evidence="3" type="ORF">C3712_22330</name>
</gene>
<evidence type="ECO:0000313" key="4">
    <source>
        <dbReference type="Proteomes" id="UP000237025"/>
    </source>
</evidence>
<proteinExistence type="predicted"/>
<evidence type="ECO:0000256" key="2">
    <source>
        <dbReference type="SAM" id="MobiDB-lite"/>
    </source>
</evidence>
<dbReference type="EMBL" id="PQVW01000026">
    <property type="protein sequence ID" value="POZ18948.1"/>
    <property type="molecule type" value="Genomic_DNA"/>
</dbReference>
<dbReference type="RefSeq" id="WP_103948164.1">
    <property type="nucleotide sequence ID" value="NZ_PQVR01000024.1"/>
</dbReference>
<dbReference type="Proteomes" id="UP000237025">
    <property type="component" value="Unassembled WGS sequence"/>
</dbReference>
<dbReference type="InterPro" id="IPR036944">
    <property type="entry name" value="PPIase_FKBP_N_sf"/>
</dbReference>
<evidence type="ECO:0000256" key="1">
    <source>
        <dbReference type="SAM" id="Coils"/>
    </source>
</evidence>
<accession>A0ABX4ZWD2</accession>
<feature type="region of interest" description="Disordered" evidence="2">
    <location>
        <begin position="51"/>
        <end position="75"/>
    </location>
</feature>
<protein>
    <recommendedName>
        <fullName evidence="5">Chromosome partition protein Smc</fullName>
    </recommendedName>
</protein>
<sequence length="502" mass="52107">MTDGWLTLRRVTGVVTTGLMAALLGLSLPGQAATPEGRSFLDGLQNVKLPDSPVAEGHATPAPPKNRHVTGGQRGGINTRPAARKTGAPVAAAANATPNTTRSVVPAPSPDNADVQHLTAALAEARAALAQSQARVVAAGEVQATVDGLNRRLAGLQEKLTQTEIERDDARRDATAQVAQAKQATAESLQARDEAQAGLSATEGNVARLTKELSDRGASLAALESQVAELAGVKQELVKQKQAVTDLTASTEALTSERDALKADTATLAAAAVVTPAPVVPSPVARHAPETAAEKEAYVSGWQIAGMVRRARVVQTALGLAADQTSFMAGLQDGVAGTPVLPDGQLADLAGQYGTALESRERARFATGMDRLEKITASKTLVKRNGTVVFLRKKAGNVAPKAGMGIRGSLKESLLDGRVITDRRDITFDFGPALPAIVRDAITLGQVGSVMEVICFGADIYPPEAMPADVYPWSLMQYTITTTGLVSEGGAVARGPVRVPKG</sequence>
<evidence type="ECO:0008006" key="5">
    <source>
        <dbReference type="Google" id="ProtNLM"/>
    </source>
</evidence>